<feature type="coiled-coil region" evidence="1">
    <location>
        <begin position="71"/>
        <end position="98"/>
    </location>
</feature>
<evidence type="ECO:0000313" key="3">
    <source>
        <dbReference type="Proteomes" id="UP000576225"/>
    </source>
</evidence>
<proteinExistence type="predicted"/>
<evidence type="ECO:0000313" key="2">
    <source>
        <dbReference type="EMBL" id="NMD85229.1"/>
    </source>
</evidence>
<accession>A0A848AVI4</accession>
<organism evidence="2 3">
    <name type="scientific">Victivallis vadensis</name>
    <dbReference type="NCBI Taxonomy" id="172901"/>
    <lineage>
        <taxon>Bacteria</taxon>
        <taxon>Pseudomonadati</taxon>
        <taxon>Lentisphaerota</taxon>
        <taxon>Lentisphaeria</taxon>
        <taxon>Victivallales</taxon>
        <taxon>Victivallaceae</taxon>
        <taxon>Victivallis</taxon>
    </lineage>
</organism>
<keyword evidence="1" id="KW-0175">Coiled coil</keyword>
<sequence>MKKIEWQIKDQEIKQDIASEDNRWHISRSQKGHDEPKLFLTNYDLLLTPHGTGKDYLECFQNFIKNCDQYVEQILRAKEEAKQHILVLENAMEKIENED</sequence>
<dbReference type="EMBL" id="JABAEW010000002">
    <property type="protein sequence ID" value="NMD85229.1"/>
    <property type="molecule type" value="Genomic_DNA"/>
</dbReference>
<reference evidence="2 3" key="1">
    <citation type="submission" date="2020-04" db="EMBL/GenBank/DDBJ databases">
        <authorList>
            <person name="Hitch T.C.A."/>
            <person name="Wylensek D."/>
            <person name="Clavel T."/>
        </authorList>
    </citation>
    <scope>NUCLEOTIDE SEQUENCE [LARGE SCALE GENOMIC DNA]</scope>
    <source>
        <strain evidence="2 3">COR2-253-APC-1A</strain>
    </source>
</reference>
<comment type="caution">
    <text evidence="2">The sequence shown here is derived from an EMBL/GenBank/DDBJ whole genome shotgun (WGS) entry which is preliminary data.</text>
</comment>
<name>A0A848AVI4_9BACT</name>
<dbReference type="Proteomes" id="UP000576225">
    <property type="component" value="Unassembled WGS sequence"/>
</dbReference>
<protein>
    <submittedName>
        <fullName evidence="2">Uncharacterized protein</fullName>
    </submittedName>
</protein>
<evidence type="ECO:0000256" key="1">
    <source>
        <dbReference type="SAM" id="Coils"/>
    </source>
</evidence>
<dbReference type="AlphaFoldDB" id="A0A848AVI4"/>
<gene>
    <name evidence="2" type="ORF">HF882_01380</name>
</gene>
<dbReference type="RefSeq" id="WP_168961300.1">
    <property type="nucleotide sequence ID" value="NZ_JABAEW010000002.1"/>
</dbReference>